<evidence type="ECO:0000256" key="7">
    <source>
        <dbReference type="ARBA" id="ARBA00022729"/>
    </source>
</evidence>
<dbReference type="GO" id="GO:0009252">
    <property type="term" value="P:peptidoglycan biosynthetic process"/>
    <property type="evidence" value="ECO:0007669"/>
    <property type="project" value="UniProtKB-UniPathway"/>
</dbReference>
<feature type="domain" description="Peptidase S11 D-Ala-D-Ala carboxypeptidase A C-terminal" evidence="16">
    <location>
        <begin position="274"/>
        <end position="364"/>
    </location>
</feature>
<evidence type="ECO:0000259" key="16">
    <source>
        <dbReference type="SMART" id="SM00936"/>
    </source>
</evidence>
<feature type="binding site" evidence="14">
    <location>
        <position position="224"/>
    </location>
    <ligand>
        <name>substrate</name>
    </ligand>
</feature>
<proteinExistence type="inferred from homology"/>
<keyword evidence="11" id="KW-0961">Cell wall biogenesis/degradation</keyword>
<evidence type="ECO:0000256" key="2">
    <source>
        <dbReference type="ARBA" id="ARBA00004752"/>
    </source>
</evidence>
<evidence type="ECO:0000256" key="15">
    <source>
        <dbReference type="RuleBase" id="RU004016"/>
    </source>
</evidence>
<dbReference type="AlphaFoldDB" id="A0A1U7M9F6"/>
<dbReference type="Gene3D" id="3.40.710.10">
    <property type="entry name" value="DD-peptidase/beta-lactamase superfamily"/>
    <property type="match status" value="1"/>
</dbReference>
<dbReference type="GO" id="GO:0071555">
    <property type="term" value="P:cell wall organization"/>
    <property type="evidence" value="ECO:0007669"/>
    <property type="project" value="UniProtKB-KW"/>
</dbReference>
<protein>
    <recommendedName>
        <fullName evidence="4">serine-type D-Ala-D-Ala carboxypeptidase</fullName>
        <ecNumber evidence="4">3.4.16.4</ecNumber>
    </recommendedName>
</protein>
<name>A0A1U7M9F6_TISCR</name>
<feature type="active site" description="Acyl-ester intermediate" evidence="13">
    <location>
        <position position="56"/>
    </location>
</feature>
<dbReference type="SUPFAM" id="SSF69189">
    <property type="entry name" value="Penicillin-binding protein associated domain"/>
    <property type="match status" value="1"/>
</dbReference>
<dbReference type="InterPro" id="IPR018044">
    <property type="entry name" value="Peptidase_S11"/>
</dbReference>
<reference evidence="17 18" key="1">
    <citation type="submission" date="2016-02" db="EMBL/GenBank/DDBJ databases">
        <title>Genome sequence of Tissierella creatinophila DSM 6911.</title>
        <authorList>
            <person name="Poehlein A."/>
            <person name="Daniel R."/>
        </authorList>
    </citation>
    <scope>NUCLEOTIDE SEQUENCE [LARGE SCALE GENOMIC DNA]</scope>
    <source>
        <strain evidence="17 18">DSM 6911</strain>
    </source>
</reference>
<evidence type="ECO:0000256" key="12">
    <source>
        <dbReference type="ARBA" id="ARBA00034000"/>
    </source>
</evidence>
<sequence length="382" mass="42511">MRKRLISFILITIMTMTSIASYAEIDMKSKSSLLMDSSSGKIIYAKNEHERLFPASITKIMTLLIVMESIENGKITLQDEVQISEHASKMGGTQVYLDAGEMQTVENLIKATSIRSANDAAVALSEYISGSEESFVKEMNKRAKTLKMKNTKFSNSSGLPIKNHYSTAYDIAIMSKELLKYEGIYKYLSTYMDEIKVGKSKTSTQSMVNTNKLIKTYDGANGVKTGFTNESLHCISASAKRGDLQLIAVVLGGETSKSRFEEAKKLLDYGFSNYESITIGKKGDSIATIPLEKGKDESVELVLERDSHILFSKGDKVKLEKSIKVPEYIVAPVEDNKPIGKLIIKDKEKVIDEINLIAVDDIEKGNFVNMFKKVSTNFLFNN</sequence>
<evidence type="ECO:0000256" key="9">
    <source>
        <dbReference type="ARBA" id="ARBA00022960"/>
    </source>
</evidence>
<dbReference type="GO" id="GO:0006508">
    <property type="term" value="P:proteolysis"/>
    <property type="evidence" value="ECO:0007669"/>
    <property type="project" value="UniProtKB-KW"/>
</dbReference>
<dbReference type="InterPro" id="IPR012338">
    <property type="entry name" value="Beta-lactam/transpept-like"/>
</dbReference>
<dbReference type="UniPathway" id="UPA00219"/>
<dbReference type="InterPro" id="IPR015956">
    <property type="entry name" value="Peniciliin-bd_prot_C_sf"/>
</dbReference>
<dbReference type="PANTHER" id="PTHR21581">
    <property type="entry name" value="D-ALANYL-D-ALANINE CARBOXYPEPTIDASE"/>
    <property type="match status" value="1"/>
</dbReference>
<dbReference type="Proteomes" id="UP000186112">
    <property type="component" value="Unassembled WGS sequence"/>
</dbReference>
<keyword evidence="9" id="KW-0133">Cell shape</keyword>
<dbReference type="Pfam" id="PF07943">
    <property type="entry name" value="PBP5_C"/>
    <property type="match status" value="1"/>
</dbReference>
<accession>A0A1U7M9F6</accession>
<evidence type="ECO:0000313" key="17">
    <source>
        <dbReference type="EMBL" id="OLS03952.1"/>
    </source>
</evidence>
<dbReference type="GO" id="GO:0008360">
    <property type="term" value="P:regulation of cell shape"/>
    <property type="evidence" value="ECO:0007669"/>
    <property type="project" value="UniProtKB-KW"/>
</dbReference>
<keyword evidence="5 17" id="KW-0121">Carboxypeptidase</keyword>
<dbReference type="InterPro" id="IPR001967">
    <property type="entry name" value="Peptidase_S11_N"/>
</dbReference>
<comment type="caution">
    <text evidence="17">The sequence shown here is derived from an EMBL/GenBank/DDBJ whole genome shotgun (WGS) entry which is preliminary data.</text>
</comment>
<dbReference type="Pfam" id="PF00768">
    <property type="entry name" value="Peptidase_S11"/>
    <property type="match status" value="1"/>
</dbReference>
<evidence type="ECO:0000256" key="14">
    <source>
        <dbReference type="PIRSR" id="PIRSR618044-2"/>
    </source>
</evidence>
<evidence type="ECO:0000256" key="13">
    <source>
        <dbReference type="PIRSR" id="PIRSR618044-1"/>
    </source>
</evidence>
<dbReference type="RefSeq" id="WP_075724053.1">
    <property type="nucleotide sequence ID" value="NZ_LTDM01000001.1"/>
</dbReference>
<dbReference type="InterPro" id="IPR037167">
    <property type="entry name" value="Peptidase_S11_C_sf"/>
</dbReference>
<keyword evidence="7" id="KW-0732">Signal</keyword>
<gene>
    <name evidence="17" type="primary">dacF_1</name>
    <name evidence="17" type="ORF">TICRE_00790</name>
</gene>
<feature type="active site" description="Proton acceptor" evidence="13">
    <location>
        <position position="59"/>
    </location>
</feature>
<evidence type="ECO:0000256" key="8">
    <source>
        <dbReference type="ARBA" id="ARBA00022801"/>
    </source>
</evidence>
<dbReference type="Gene3D" id="2.60.410.10">
    <property type="entry name" value="D-Ala-D-Ala carboxypeptidase, C-terminal domain"/>
    <property type="match status" value="1"/>
</dbReference>
<comment type="catalytic activity">
    <reaction evidence="12">
        <text>Preferential cleavage: (Ac)2-L-Lys-D-Ala-|-D-Ala. Also transpeptidation of peptidyl-alanyl moieties that are N-acyl substituents of D-alanine.</text>
        <dbReference type="EC" id="3.4.16.4"/>
    </reaction>
</comment>
<dbReference type="OrthoDB" id="9791132at2"/>
<comment type="function">
    <text evidence="1">Removes C-terminal D-alanyl residues from sugar-peptide cell wall precursors.</text>
</comment>
<keyword evidence="8 17" id="KW-0378">Hydrolase</keyword>
<comment type="pathway">
    <text evidence="2">Cell wall biogenesis; peptidoglycan biosynthesis.</text>
</comment>
<keyword evidence="6" id="KW-0645">Protease</keyword>
<dbReference type="InterPro" id="IPR012907">
    <property type="entry name" value="Peptidase_S11_C"/>
</dbReference>
<organism evidence="17 18">
    <name type="scientific">Tissierella creatinophila DSM 6911</name>
    <dbReference type="NCBI Taxonomy" id="1123403"/>
    <lineage>
        <taxon>Bacteria</taxon>
        <taxon>Bacillati</taxon>
        <taxon>Bacillota</taxon>
        <taxon>Tissierellia</taxon>
        <taxon>Tissierellales</taxon>
        <taxon>Tissierellaceae</taxon>
        <taxon>Tissierella</taxon>
    </lineage>
</organism>
<dbReference type="EC" id="3.4.16.4" evidence="4"/>
<dbReference type="GO" id="GO:0009002">
    <property type="term" value="F:serine-type D-Ala-D-Ala carboxypeptidase activity"/>
    <property type="evidence" value="ECO:0007669"/>
    <property type="project" value="UniProtKB-EC"/>
</dbReference>
<evidence type="ECO:0000256" key="1">
    <source>
        <dbReference type="ARBA" id="ARBA00003217"/>
    </source>
</evidence>
<dbReference type="PANTHER" id="PTHR21581:SF6">
    <property type="entry name" value="TRAFFICKING PROTEIN PARTICLE COMPLEX SUBUNIT 12"/>
    <property type="match status" value="1"/>
</dbReference>
<dbReference type="SMART" id="SM00936">
    <property type="entry name" value="PBP5_C"/>
    <property type="match status" value="1"/>
</dbReference>
<dbReference type="EMBL" id="LTDM01000001">
    <property type="protein sequence ID" value="OLS03952.1"/>
    <property type="molecule type" value="Genomic_DNA"/>
</dbReference>
<feature type="active site" evidence="13">
    <location>
        <position position="116"/>
    </location>
</feature>
<evidence type="ECO:0000256" key="5">
    <source>
        <dbReference type="ARBA" id="ARBA00022645"/>
    </source>
</evidence>
<dbReference type="PRINTS" id="PR00725">
    <property type="entry name" value="DADACBPTASE1"/>
</dbReference>
<comment type="similarity">
    <text evidence="3 15">Belongs to the peptidase S11 family.</text>
</comment>
<keyword evidence="18" id="KW-1185">Reference proteome</keyword>
<evidence type="ECO:0000256" key="6">
    <source>
        <dbReference type="ARBA" id="ARBA00022670"/>
    </source>
</evidence>
<evidence type="ECO:0000256" key="10">
    <source>
        <dbReference type="ARBA" id="ARBA00022984"/>
    </source>
</evidence>
<evidence type="ECO:0000256" key="11">
    <source>
        <dbReference type="ARBA" id="ARBA00023316"/>
    </source>
</evidence>
<keyword evidence="10" id="KW-0573">Peptidoglycan synthesis</keyword>
<evidence type="ECO:0000256" key="3">
    <source>
        <dbReference type="ARBA" id="ARBA00007164"/>
    </source>
</evidence>
<dbReference type="SUPFAM" id="SSF56601">
    <property type="entry name" value="beta-lactamase/transpeptidase-like"/>
    <property type="match status" value="1"/>
</dbReference>
<evidence type="ECO:0000313" key="18">
    <source>
        <dbReference type="Proteomes" id="UP000186112"/>
    </source>
</evidence>
<evidence type="ECO:0000256" key="4">
    <source>
        <dbReference type="ARBA" id="ARBA00012448"/>
    </source>
</evidence>